<dbReference type="Pfam" id="PF04010">
    <property type="entry name" value="DUF357"/>
    <property type="match status" value="1"/>
</dbReference>
<dbReference type="Proteomes" id="UP000675968">
    <property type="component" value="Unassembled WGS sequence"/>
</dbReference>
<sequence>MNETLRHKTKKYRLLTEEALRVIQVSKPLSTKEKKIAADFLQMTRNYFSDGQHFEHQKEFATALAAYSYAHAWLDAGVRAGLFDAKGNDRLFTLQ</sequence>
<evidence type="ECO:0000259" key="1">
    <source>
        <dbReference type="Pfam" id="PF04010"/>
    </source>
</evidence>
<dbReference type="Gene3D" id="1.20.1270.90">
    <property type="entry name" value="AF1782-like"/>
    <property type="match status" value="1"/>
</dbReference>
<feature type="domain" description="DUF357" evidence="1">
    <location>
        <begin position="11"/>
        <end position="83"/>
    </location>
</feature>
<organism evidence="2 3">
    <name type="scientific">Candidatus Iainarchaeum sp</name>
    <dbReference type="NCBI Taxonomy" id="3101447"/>
    <lineage>
        <taxon>Archaea</taxon>
        <taxon>Candidatus Iainarchaeota</taxon>
        <taxon>Candidatus Iainarchaeia</taxon>
        <taxon>Candidatus Iainarchaeales</taxon>
        <taxon>Candidatus Iainarchaeaceae</taxon>
        <taxon>Candidatus Iainarchaeum</taxon>
    </lineage>
</organism>
<dbReference type="AlphaFoldDB" id="A0A8T4LGF2"/>
<dbReference type="InterPro" id="IPR036809">
    <property type="entry name" value="AF1782-like_sf"/>
</dbReference>
<dbReference type="SUPFAM" id="SSF158372">
    <property type="entry name" value="AF1782-like"/>
    <property type="match status" value="1"/>
</dbReference>
<comment type="caution">
    <text evidence="2">The sequence shown here is derived from an EMBL/GenBank/DDBJ whole genome shotgun (WGS) entry which is preliminary data.</text>
</comment>
<accession>A0A8T4LGF2</accession>
<name>A0A8T4LGF2_9ARCH</name>
<reference evidence="2" key="2">
    <citation type="submission" date="2021-05" db="EMBL/GenBank/DDBJ databases">
        <title>Protein family content uncovers lineage relationships and bacterial pathway maintenance mechanisms in DPANN archaea.</title>
        <authorList>
            <person name="Castelle C.J."/>
            <person name="Meheust R."/>
            <person name="Jaffe A.L."/>
            <person name="Seitz K."/>
            <person name="Gong X."/>
            <person name="Baker B.J."/>
            <person name="Banfield J.F."/>
        </authorList>
    </citation>
    <scope>NUCLEOTIDE SEQUENCE</scope>
    <source>
        <strain evidence="2">RIFCSPLOWO2_01_FULL_AR10_48_17</strain>
    </source>
</reference>
<proteinExistence type="predicted"/>
<protein>
    <submittedName>
        <fullName evidence="2">DUF357 domain-containing protein</fullName>
    </submittedName>
</protein>
<evidence type="ECO:0000313" key="3">
    <source>
        <dbReference type="Proteomes" id="UP000675968"/>
    </source>
</evidence>
<reference evidence="2" key="1">
    <citation type="submission" date="2021-03" db="EMBL/GenBank/DDBJ databases">
        <authorList>
            <person name="Jaffe A."/>
        </authorList>
    </citation>
    <scope>NUCLEOTIDE SEQUENCE</scope>
    <source>
        <strain evidence="2">RIFCSPLOWO2_01_FULL_AR10_48_17</strain>
    </source>
</reference>
<dbReference type="InterPro" id="IPR023140">
    <property type="entry name" value="DUF357"/>
</dbReference>
<dbReference type="EMBL" id="JAGVWC010000011">
    <property type="protein sequence ID" value="MBS3061976.1"/>
    <property type="molecule type" value="Genomic_DNA"/>
</dbReference>
<evidence type="ECO:0000313" key="2">
    <source>
        <dbReference type="EMBL" id="MBS3061976.1"/>
    </source>
</evidence>
<gene>
    <name evidence="2" type="ORF">J4215_05330</name>
</gene>